<name>A0A9R0IFZ0_SPIOL</name>
<feature type="domain" description="DYW" evidence="4">
    <location>
        <begin position="555"/>
        <end position="647"/>
    </location>
</feature>
<dbReference type="GeneID" id="110788117"/>
<dbReference type="GO" id="GO:0009451">
    <property type="term" value="P:RNA modification"/>
    <property type="evidence" value="ECO:0007669"/>
    <property type="project" value="InterPro"/>
</dbReference>
<dbReference type="Pfam" id="PF01535">
    <property type="entry name" value="PPR"/>
    <property type="match status" value="6"/>
</dbReference>
<dbReference type="FunFam" id="1.25.40.10:FF:000184">
    <property type="entry name" value="Pentatricopeptide repeat-containing protein, chloroplastic"/>
    <property type="match status" value="1"/>
</dbReference>
<evidence type="ECO:0000313" key="6">
    <source>
        <dbReference type="RefSeq" id="XP_021848452.1"/>
    </source>
</evidence>
<dbReference type="RefSeq" id="XP_021848452.1">
    <property type="nucleotide sequence ID" value="XM_021992760.2"/>
</dbReference>
<dbReference type="InterPro" id="IPR032867">
    <property type="entry name" value="DYW_dom"/>
</dbReference>
<dbReference type="PROSITE" id="PS51375">
    <property type="entry name" value="PPR"/>
    <property type="match status" value="2"/>
</dbReference>
<dbReference type="GO" id="GO:0003723">
    <property type="term" value="F:RNA binding"/>
    <property type="evidence" value="ECO:0007669"/>
    <property type="project" value="InterPro"/>
</dbReference>
<accession>A0A9R0IFZ0</accession>
<dbReference type="NCBIfam" id="TIGR00756">
    <property type="entry name" value="PPR"/>
    <property type="match status" value="3"/>
</dbReference>
<feature type="repeat" description="PPR" evidence="3">
    <location>
        <begin position="342"/>
        <end position="376"/>
    </location>
</feature>
<organism evidence="5 6">
    <name type="scientific">Spinacia oleracea</name>
    <name type="common">Spinach</name>
    <dbReference type="NCBI Taxonomy" id="3562"/>
    <lineage>
        <taxon>Eukaryota</taxon>
        <taxon>Viridiplantae</taxon>
        <taxon>Streptophyta</taxon>
        <taxon>Embryophyta</taxon>
        <taxon>Tracheophyta</taxon>
        <taxon>Spermatophyta</taxon>
        <taxon>Magnoliopsida</taxon>
        <taxon>eudicotyledons</taxon>
        <taxon>Gunneridae</taxon>
        <taxon>Pentapetalae</taxon>
        <taxon>Caryophyllales</taxon>
        <taxon>Chenopodiaceae</taxon>
        <taxon>Chenopodioideae</taxon>
        <taxon>Anserineae</taxon>
        <taxon>Spinacia</taxon>
    </lineage>
</organism>
<dbReference type="Gene3D" id="1.25.40.10">
    <property type="entry name" value="Tetratricopeptide repeat domain"/>
    <property type="match status" value="3"/>
</dbReference>
<reference evidence="5" key="1">
    <citation type="journal article" date="2021" name="Nat. Commun.">
        <title>Genomic analyses provide insights into spinach domestication and the genetic basis of agronomic traits.</title>
        <authorList>
            <person name="Cai X."/>
            <person name="Sun X."/>
            <person name="Xu C."/>
            <person name="Sun H."/>
            <person name="Wang X."/>
            <person name="Ge C."/>
            <person name="Zhang Z."/>
            <person name="Wang Q."/>
            <person name="Fei Z."/>
            <person name="Jiao C."/>
            <person name="Wang Q."/>
        </authorList>
    </citation>
    <scope>NUCLEOTIDE SEQUENCE [LARGE SCALE GENOMIC DNA]</scope>
    <source>
        <strain evidence="5">cv. Varoflay</strain>
    </source>
</reference>
<dbReference type="OrthoDB" id="330671at2759"/>
<dbReference type="Pfam" id="PF13041">
    <property type="entry name" value="PPR_2"/>
    <property type="match status" value="1"/>
</dbReference>
<dbReference type="Pfam" id="PF14432">
    <property type="entry name" value="DYW_deaminase"/>
    <property type="match status" value="1"/>
</dbReference>
<dbReference type="PANTHER" id="PTHR47926:SF344">
    <property type="entry name" value="OS07G0636900 PROTEIN"/>
    <property type="match status" value="1"/>
</dbReference>
<evidence type="ECO:0000259" key="4">
    <source>
        <dbReference type="Pfam" id="PF14432"/>
    </source>
</evidence>
<dbReference type="PANTHER" id="PTHR47926">
    <property type="entry name" value="PENTATRICOPEPTIDE REPEAT-CONTAINING PROTEIN"/>
    <property type="match status" value="1"/>
</dbReference>
<evidence type="ECO:0000256" key="2">
    <source>
        <dbReference type="ARBA" id="ARBA00022737"/>
    </source>
</evidence>
<dbReference type="InterPro" id="IPR046960">
    <property type="entry name" value="PPR_At4g14850-like_plant"/>
</dbReference>
<keyword evidence="5" id="KW-1185">Reference proteome</keyword>
<comment type="similarity">
    <text evidence="1">Belongs to the PPR family. PCMP-H subfamily.</text>
</comment>
<proteinExistence type="inferred from homology"/>
<protein>
    <submittedName>
        <fullName evidence="6">Pentatricopeptide repeat-containing protein At3g62890</fullName>
    </submittedName>
</protein>
<gene>
    <name evidence="6" type="primary">LOC110788117</name>
</gene>
<dbReference type="GO" id="GO:0008270">
    <property type="term" value="F:zinc ion binding"/>
    <property type="evidence" value="ECO:0007669"/>
    <property type="project" value="InterPro"/>
</dbReference>
<feature type="repeat" description="PPR" evidence="3">
    <location>
        <begin position="208"/>
        <end position="242"/>
    </location>
</feature>
<dbReference type="Proteomes" id="UP000813463">
    <property type="component" value="Chromosome 5"/>
</dbReference>
<dbReference type="InterPro" id="IPR002885">
    <property type="entry name" value="PPR_rpt"/>
</dbReference>
<evidence type="ECO:0000256" key="1">
    <source>
        <dbReference type="ARBA" id="ARBA00006643"/>
    </source>
</evidence>
<sequence length="647" mass="72794">MRISALTFSLSKTLIHKTQSLALSTEIPANFQPTNFTTFSQLLKQRPPLPHLKQIHSQILTQSFSSNPHLISSLIHSYLASHRLNSAIYLFDNYPSYSPPPTLLWNLMIRAHSKFQNCLEPIKYLGRMLSNSNHESLRVLPDDYTFTFVITSCSHLDSSLYGEIVHGMVMKSGFGPVLFVGNSLIKFYSVFVNLGDAQKVFDEMSKRDVFSWTSLLGGYAKHGDVDKACDIFHAMPVRSDVSWVVMISGLVSNGRYIEALDYFRAMLSDSNNMNPNEASLVCALSACANLGAFDQGNWIHDYMERNNIVETSNISTALIDMYAKCGRIDRAIRVFNTISKRDVHNFTSMISGLSIHGHGKDAMRVFYQMLDEGVKPNDITMLGVLNGCSHSGLVEEGTSIFNDMVKNSAIVPTIEHYGCYVDCLARSGHLERAFDVVKTMPVKPDAAIWRALLSGCRTHRNLCLGEQILNHVRQLGSSGHVLLSSLYAYMGKWDSVVSMRKQMGGGKRNTSELGCSWIEVDGVTHEFRVDDQLHPRILEIREKLDEILDKAKLVGYIINTTQVTFDLSEEDKERAVSLHSEKLAIAFGFLSTKPGTIIRVVKNLRTCEDCHLALKAISLVFYREIIVRDRSRFHAFKHGKCSCNDYW</sequence>
<evidence type="ECO:0000313" key="5">
    <source>
        <dbReference type="Proteomes" id="UP000813463"/>
    </source>
</evidence>
<keyword evidence="2" id="KW-0677">Repeat</keyword>
<dbReference type="InterPro" id="IPR011990">
    <property type="entry name" value="TPR-like_helical_dom_sf"/>
</dbReference>
<evidence type="ECO:0000256" key="3">
    <source>
        <dbReference type="PROSITE-ProRule" id="PRU00708"/>
    </source>
</evidence>
<dbReference type="KEGG" id="soe:110788117"/>
<dbReference type="AlphaFoldDB" id="A0A9R0IFZ0"/>
<reference evidence="6" key="2">
    <citation type="submission" date="2025-08" db="UniProtKB">
        <authorList>
            <consortium name="RefSeq"/>
        </authorList>
    </citation>
    <scope>IDENTIFICATION</scope>
    <source>
        <tissue evidence="6">Leaf</tissue>
    </source>
</reference>